<gene>
    <name evidence="2" type="ORF">ACFR9T_15765</name>
</gene>
<evidence type="ECO:0000313" key="2">
    <source>
        <dbReference type="EMBL" id="MFD1572017.1"/>
    </source>
</evidence>
<name>A0ABD6C404_9EURY</name>
<dbReference type="AlphaFoldDB" id="A0ABD6C404"/>
<reference evidence="2 3" key="1">
    <citation type="journal article" date="2019" name="Int. J. Syst. Evol. Microbiol.">
        <title>The Global Catalogue of Microorganisms (GCM) 10K type strain sequencing project: providing services to taxonomists for standard genome sequencing and annotation.</title>
        <authorList>
            <consortium name="The Broad Institute Genomics Platform"/>
            <consortium name="The Broad Institute Genome Sequencing Center for Infectious Disease"/>
            <person name="Wu L."/>
            <person name="Ma J."/>
        </authorList>
    </citation>
    <scope>NUCLEOTIDE SEQUENCE [LARGE SCALE GENOMIC DNA]</scope>
    <source>
        <strain evidence="2 3">CGMCC 1.12689</strain>
    </source>
</reference>
<evidence type="ECO:0000256" key="1">
    <source>
        <dbReference type="SAM" id="Coils"/>
    </source>
</evidence>
<keyword evidence="1" id="KW-0175">Coiled coil</keyword>
<dbReference type="EMBL" id="JBHUDB010000020">
    <property type="protein sequence ID" value="MFD1572017.1"/>
    <property type="molecule type" value="Genomic_DNA"/>
</dbReference>
<evidence type="ECO:0000313" key="3">
    <source>
        <dbReference type="Proteomes" id="UP001597185"/>
    </source>
</evidence>
<dbReference type="Proteomes" id="UP001597185">
    <property type="component" value="Unassembled WGS sequence"/>
</dbReference>
<feature type="coiled-coil region" evidence="1">
    <location>
        <begin position="20"/>
        <end position="61"/>
    </location>
</feature>
<keyword evidence="3" id="KW-1185">Reference proteome</keyword>
<protein>
    <submittedName>
        <fullName evidence="2">Uncharacterized protein</fullName>
    </submittedName>
</protein>
<sequence>MPANTNQTPTDAPTTVDDRVDELEDQLDGAFARINELEKITEDQRETIDEQAARIDELENEFETHIKPRMDGMSVQLSSVRKLLATDGVTGADRYEEFVEANGGILDQFIEPNTRVLGNIQDQISEERDKRGQEIAMVRRRIGAVADEAGVKIDNADLMGDDKIRRAMRDGADAVESSVYASHERAVDLLRNINDVGTRTGDKMGERFTVDTPSAKEFFRTRNDEKLKSSQIKRIFEKIDEWGADSPRQVNTDFGGSKNKLVIYLEMEKTR</sequence>
<dbReference type="RefSeq" id="WP_256419361.1">
    <property type="nucleotide sequence ID" value="NZ_JANHDL010000017.1"/>
</dbReference>
<proteinExistence type="predicted"/>
<organism evidence="2 3">
    <name type="scientific">Halorubrum laminariae</name>
    <dbReference type="NCBI Taxonomy" id="1433523"/>
    <lineage>
        <taxon>Archaea</taxon>
        <taxon>Methanobacteriati</taxon>
        <taxon>Methanobacteriota</taxon>
        <taxon>Stenosarchaea group</taxon>
        <taxon>Halobacteria</taxon>
        <taxon>Halobacteriales</taxon>
        <taxon>Haloferacaceae</taxon>
        <taxon>Halorubrum</taxon>
    </lineage>
</organism>
<accession>A0ABD6C404</accession>
<comment type="caution">
    <text evidence="2">The sequence shown here is derived from an EMBL/GenBank/DDBJ whole genome shotgun (WGS) entry which is preliminary data.</text>
</comment>